<evidence type="ECO:0000256" key="2">
    <source>
        <dbReference type="ARBA" id="ARBA00022691"/>
    </source>
</evidence>
<keyword evidence="4" id="KW-0408">Iron</keyword>
<dbReference type="Pfam" id="PF02310">
    <property type="entry name" value="B12-binding"/>
    <property type="match status" value="1"/>
</dbReference>
<comment type="cofactor">
    <cofactor evidence="1">
        <name>[4Fe-4S] cluster</name>
        <dbReference type="ChEBI" id="CHEBI:49883"/>
    </cofactor>
</comment>
<name>A0AAE3J8W4_9FIRM</name>
<keyword evidence="5" id="KW-0411">Iron-sulfur</keyword>
<accession>A0AAE3J8W4</accession>
<organism evidence="7 8">
    <name type="scientific">Hominilimicola fabiformis</name>
    <dbReference type="NCBI Taxonomy" id="2885356"/>
    <lineage>
        <taxon>Bacteria</taxon>
        <taxon>Bacillati</taxon>
        <taxon>Bacillota</taxon>
        <taxon>Clostridia</taxon>
        <taxon>Eubacteriales</taxon>
        <taxon>Oscillospiraceae</taxon>
        <taxon>Hominilimicola</taxon>
    </lineage>
</organism>
<keyword evidence="3" id="KW-0479">Metal-binding</keyword>
<dbReference type="InterPro" id="IPR036724">
    <property type="entry name" value="Cobalamin-bd_sf"/>
</dbReference>
<dbReference type="InterPro" id="IPR006158">
    <property type="entry name" value="Cobalamin-bd"/>
</dbReference>
<proteinExistence type="predicted"/>
<evidence type="ECO:0000256" key="4">
    <source>
        <dbReference type="ARBA" id="ARBA00023004"/>
    </source>
</evidence>
<evidence type="ECO:0000256" key="5">
    <source>
        <dbReference type="ARBA" id="ARBA00023014"/>
    </source>
</evidence>
<dbReference type="PANTHER" id="PTHR43409:SF16">
    <property type="entry name" value="SLR0320 PROTEIN"/>
    <property type="match status" value="1"/>
</dbReference>
<gene>
    <name evidence="7" type="ORF">LKE05_03165</name>
</gene>
<keyword evidence="2" id="KW-0949">S-adenosyl-L-methionine</keyword>
<keyword evidence="8" id="KW-1185">Reference proteome</keyword>
<evidence type="ECO:0000313" key="8">
    <source>
        <dbReference type="Proteomes" id="UP001198242"/>
    </source>
</evidence>
<dbReference type="GO" id="GO:0051536">
    <property type="term" value="F:iron-sulfur cluster binding"/>
    <property type="evidence" value="ECO:0007669"/>
    <property type="project" value="UniProtKB-KW"/>
</dbReference>
<sequence length="160" mass="18379">MKALLVAVNAKYIHTSLSVRTLKAYANSDNVEMAEYTINERVEDILRSIFLKKADVVLFSCYIWNVEVCLDVADMLKKVSPETKIIFGGPEVSFDDTEYMQKYDFIDAIMRGEGESTFKEWLEIGEMADGITYRENGEIIRNKDRELIHDITSIPFPYDG</sequence>
<dbReference type="Proteomes" id="UP001198242">
    <property type="component" value="Unassembled WGS sequence"/>
</dbReference>
<dbReference type="GO" id="GO:0031419">
    <property type="term" value="F:cobalamin binding"/>
    <property type="evidence" value="ECO:0007669"/>
    <property type="project" value="InterPro"/>
</dbReference>
<evidence type="ECO:0000256" key="3">
    <source>
        <dbReference type="ARBA" id="ARBA00022723"/>
    </source>
</evidence>
<reference evidence="7 8" key="1">
    <citation type="submission" date="2021-10" db="EMBL/GenBank/DDBJ databases">
        <title>Anaerobic single-cell dispensing facilitates the cultivation of human gut bacteria.</title>
        <authorList>
            <person name="Afrizal A."/>
        </authorList>
    </citation>
    <scope>NUCLEOTIDE SEQUENCE [LARGE SCALE GENOMIC DNA]</scope>
    <source>
        <strain evidence="7 8">CLA-AA-H232</strain>
    </source>
</reference>
<evidence type="ECO:0000256" key="1">
    <source>
        <dbReference type="ARBA" id="ARBA00001966"/>
    </source>
</evidence>
<dbReference type="GO" id="GO:0046872">
    <property type="term" value="F:metal ion binding"/>
    <property type="evidence" value="ECO:0007669"/>
    <property type="project" value="UniProtKB-KW"/>
</dbReference>
<dbReference type="AlphaFoldDB" id="A0AAE3J8W4"/>
<dbReference type="GO" id="GO:0005829">
    <property type="term" value="C:cytosol"/>
    <property type="evidence" value="ECO:0007669"/>
    <property type="project" value="TreeGrafter"/>
</dbReference>
<protein>
    <submittedName>
        <fullName evidence="7">Cobalamin-dependent protein</fullName>
    </submittedName>
</protein>
<dbReference type="InterPro" id="IPR051198">
    <property type="entry name" value="BchE-like"/>
</dbReference>
<dbReference type="EMBL" id="JAJEQM010000003">
    <property type="protein sequence ID" value="MCC2209796.1"/>
    <property type="molecule type" value="Genomic_DNA"/>
</dbReference>
<dbReference type="CDD" id="cd02068">
    <property type="entry name" value="radical_SAM_B12_BD"/>
    <property type="match status" value="1"/>
</dbReference>
<dbReference type="PANTHER" id="PTHR43409">
    <property type="entry name" value="ANAEROBIC MAGNESIUM-PROTOPORPHYRIN IX MONOMETHYL ESTER CYCLASE-RELATED"/>
    <property type="match status" value="1"/>
</dbReference>
<dbReference type="Gene3D" id="3.40.50.280">
    <property type="entry name" value="Cobalamin-binding domain"/>
    <property type="match status" value="1"/>
</dbReference>
<dbReference type="RefSeq" id="WP_308455907.1">
    <property type="nucleotide sequence ID" value="NZ_JAJEQM010000003.1"/>
</dbReference>
<feature type="domain" description="B12-binding" evidence="6">
    <location>
        <begin position="1"/>
        <end position="132"/>
    </location>
</feature>
<dbReference type="PROSITE" id="PS51332">
    <property type="entry name" value="B12_BINDING"/>
    <property type="match status" value="1"/>
</dbReference>
<comment type="caution">
    <text evidence="7">The sequence shown here is derived from an EMBL/GenBank/DDBJ whole genome shotgun (WGS) entry which is preliminary data.</text>
</comment>
<dbReference type="SUPFAM" id="SSF52242">
    <property type="entry name" value="Cobalamin (vitamin B12)-binding domain"/>
    <property type="match status" value="1"/>
</dbReference>
<evidence type="ECO:0000313" key="7">
    <source>
        <dbReference type="EMBL" id="MCC2209796.1"/>
    </source>
</evidence>
<evidence type="ECO:0000259" key="6">
    <source>
        <dbReference type="PROSITE" id="PS51332"/>
    </source>
</evidence>